<evidence type="ECO:0000256" key="1">
    <source>
        <dbReference type="SAM" id="MobiDB-lite"/>
    </source>
</evidence>
<feature type="compositionally biased region" description="Basic residues" evidence="1">
    <location>
        <begin position="39"/>
        <end position="52"/>
    </location>
</feature>
<gene>
    <name evidence="3" type="ORF">HKI87_05g34230</name>
</gene>
<protein>
    <submittedName>
        <fullName evidence="3">Uncharacterized protein</fullName>
    </submittedName>
</protein>
<keyword evidence="2" id="KW-0812">Transmembrane</keyword>
<name>A0AAX4P7J0_9CHLO</name>
<sequence>MATAHLGAMVARPFRPSPCCRSTRRSSRVQARSGEARQHQRGKTKKPTTRQTRHQEGPSGIHHNSVTAMPKAVLALSALGVVVVFLGLKKVFFGRRRGSVDRLVSRGMLDEDRENERDPYYNNMMKNINTVQVETLSREQIERARARRAGDLRKKREGGEADRLEDFAIPENHPWAEKTEVGDGDEELIKARLAVRRGLPLETLEDRQQDNS</sequence>
<keyword evidence="4" id="KW-1185">Reference proteome</keyword>
<organism evidence="3 4">
    <name type="scientific">Chloropicon roscoffensis</name>
    <dbReference type="NCBI Taxonomy" id="1461544"/>
    <lineage>
        <taxon>Eukaryota</taxon>
        <taxon>Viridiplantae</taxon>
        <taxon>Chlorophyta</taxon>
        <taxon>Chloropicophyceae</taxon>
        <taxon>Chloropicales</taxon>
        <taxon>Chloropicaceae</taxon>
        <taxon>Chloropicon</taxon>
    </lineage>
</organism>
<keyword evidence="2" id="KW-1133">Transmembrane helix</keyword>
<dbReference type="Proteomes" id="UP001472866">
    <property type="component" value="Chromosome 05"/>
</dbReference>
<evidence type="ECO:0000256" key="2">
    <source>
        <dbReference type="SAM" id="Phobius"/>
    </source>
</evidence>
<feature type="transmembrane region" description="Helical" evidence="2">
    <location>
        <begin position="68"/>
        <end position="88"/>
    </location>
</feature>
<reference evidence="3 4" key="1">
    <citation type="submission" date="2024-03" db="EMBL/GenBank/DDBJ databases">
        <title>Complete genome sequence of the green alga Chloropicon roscoffensis RCC1871.</title>
        <authorList>
            <person name="Lemieux C."/>
            <person name="Pombert J.-F."/>
            <person name="Otis C."/>
            <person name="Turmel M."/>
        </authorList>
    </citation>
    <scope>NUCLEOTIDE SEQUENCE [LARGE SCALE GENOMIC DNA]</scope>
    <source>
        <strain evidence="3 4">RCC1871</strain>
    </source>
</reference>
<dbReference type="EMBL" id="CP151505">
    <property type="protein sequence ID" value="WZN61888.1"/>
    <property type="molecule type" value="Genomic_DNA"/>
</dbReference>
<proteinExistence type="predicted"/>
<evidence type="ECO:0000313" key="4">
    <source>
        <dbReference type="Proteomes" id="UP001472866"/>
    </source>
</evidence>
<dbReference type="AlphaFoldDB" id="A0AAX4P7J0"/>
<feature type="region of interest" description="Disordered" evidence="1">
    <location>
        <begin position="13"/>
        <end position="64"/>
    </location>
</feature>
<accession>A0AAX4P7J0</accession>
<keyword evidence="2" id="KW-0472">Membrane</keyword>
<evidence type="ECO:0000313" key="3">
    <source>
        <dbReference type="EMBL" id="WZN61888.1"/>
    </source>
</evidence>